<evidence type="ECO:0000313" key="3">
    <source>
        <dbReference type="EMBL" id="PUA82453.1"/>
    </source>
</evidence>
<dbReference type="Gene3D" id="2.130.10.10">
    <property type="entry name" value="YVTN repeat-like/Quinoprotein amine dehydrogenase"/>
    <property type="match status" value="1"/>
</dbReference>
<dbReference type="Pfam" id="PF13360">
    <property type="entry name" value="PQQ_2"/>
    <property type="match status" value="1"/>
</dbReference>
<evidence type="ECO:0000256" key="1">
    <source>
        <dbReference type="SAM" id="MobiDB-lite"/>
    </source>
</evidence>
<dbReference type="InterPro" id="IPR011047">
    <property type="entry name" value="Quinoprotein_ADH-like_sf"/>
</dbReference>
<evidence type="ECO:0000313" key="4">
    <source>
        <dbReference type="Proteomes" id="UP000244867"/>
    </source>
</evidence>
<dbReference type="RefSeq" id="WP_108342640.1">
    <property type="nucleotide sequence ID" value="NZ_PYXZ01000001.1"/>
</dbReference>
<proteinExistence type="predicted"/>
<dbReference type="AlphaFoldDB" id="A0A2R7Z1E9"/>
<sequence length="299" mass="32270">MTSGTPSTRWDPLHPRRESASLGGPDATFNIASPDIYATRLGIQRILRLDHGTEVWARTMSQVFGPHRATTDHGWSFDHDEKSDVLVGSLGYTFPQASRDRFDRGKPVTYSLDDMHQMTGIDAATGDRLWRLKGADPFCALTRGRTAAACILDGRVTEQEGADIRRHALTARLVGLAPRTGKQTWSIDLERRTAMASVIEGLVVKAPDGVVVGTDQGRTPVDLDDGTQTPVSDGVVTFCSDGVEKAGEVERSAGSLLFLCSPDGTRADGPVTEWGVATLPETNGLRLVSVEGRVIAYPL</sequence>
<dbReference type="InterPro" id="IPR015943">
    <property type="entry name" value="WD40/YVTN_repeat-like_dom_sf"/>
</dbReference>
<evidence type="ECO:0000259" key="2">
    <source>
        <dbReference type="Pfam" id="PF13360"/>
    </source>
</evidence>
<dbReference type="OrthoDB" id="3757373at2"/>
<dbReference type="SUPFAM" id="SSF50998">
    <property type="entry name" value="Quinoprotein alcohol dehydrogenase-like"/>
    <property type="match status" value="1"/>
</dbReference>
<accession>A0A2R7Z1E9</accession>
<name>A0A2R7Z1E9_9ACTN</name>
<reference evidence="3 4" key="1">
    <citation type="submission" date="2018-03" db="EMBL/GenBank/DDBJ databases">
        <authorList>
            <person name="Keele B.F."/>
        </authorList>
    </citation>
    <scope>NUCLEOTIDE SEQUENCE [LARGE SCALE GENOMIC DNA]</scope>
    <source>
        <strain evidence="3 4">IB-3</strain>
    </source>
</reference>
<feature type="domain" description="Pyrrolo-quinoline quinone repeat" evidence="2">
    <location>
        <begin position="107"/>
        <end position="197"/>
    </location>
</feature>
<gene>
    <name evidence="3" type="ORF">C7S10_01490</name>
</gene>
<keyword evidence="4" id="KW-1185">Reference proteome</keyword>
<feature type="region of interest" description="Disordered" evidence="1">
    <location>
        <begin position="1"/>
        <end position="26"/>
    </location>
</feature>
<dbReference type="InterPro" id="IPR002372">
    <property type="entry name" value="PQQ_rpt_dom"/>
</dbReference>
<dbReference type="Proteomes" id="UP000244867">
    <property type="component" value="Unassembled WGS sequence"/>
</dbReference>
<comment type="caution">
    <text evidence="3">The sequence shown here is derived from an EMBL/GenBank/DDBJ whole genome shotgun (WGS) entry which is preliminary data.</text>
</comment>
<protein>
    <recommendedName>
        <fullName evidence="2">Pyrrolo-quinoline quinone repeat domain-containing protein</fullName>
    </recommendedName>
</protein>
<dbReference type="EMBL" id="PYXZ01000001">
    <property type="protein sequence ID" value="PUA82453.1"/>
    <property type="molecule type" value="Genomic_DNA"/>
</dbReference>
<organism evidence="3 4">
    <name type="scientific">Nocardioides currus</name>
    <dbReference type="NCBI Taxonomy" id="2133958"/>
    <lineage>
        <taxon>Bacteria</taxon>
        <taxon>Bacillati</taxon>
        <taxon>Actinomycetota</taxon>
        <taxon>Actinomycetes</taxon>
        <taxon>Propionibacteriales</taxon>
        <taxon>Nocardioidaceae</taxon>
        <taxon>Nocardioides</taxon>
    </lineage>
</organism>